<evidence type="ECO:0000256" key="5">
    <source>
        <dbReference type="ARBA" id="ARBA00023242"/>
    </source>
</evidence>
<dbReference type="InterPro" id="IPR013083">
    <property type="entry name" value="Znf_RING/FYVE/PHD"/>
</dbReference>
<evidence type="ECO:0000259" key="7">
    <source>
        <dbReference type="PROSITE" id="PS50006"/>
    </source>
</evidence>
<protein>
    <submittedName>
        <fullName evidence="8">Lysine specific demethylase 5B</fullName>
    </submittedName>
</protein>
<sequence length="365" mass="40285">MSTVTLRWIGDLDQDKREQAGCVSSSSDQYRPKKIELKPGQKEIRIGRINTKMPPDYPIESCINSRMISRNHATIERSAKGGSMLYDHSMNGTYVNYTRVIGGVTLKHGDIVCFGHLNGANLKPGEKVSLFYSDLKYQVELSDAPPSKETPVNTGSVKKRKSHMAHSGSTVSSTQRSEEEDDASGDSGDDVKRQKSSATASRPPPSKHKPFKKPSTNTSRRKAEDDDDDDDLDDDDEDGASGGKRSTSSAKANKKRTNGTEKTKKPMHSASVSRKPSANKSTHGKEKRAKSSKSKSGTDDADASGNEMFHYDTEECSARPCKQPQDIAIDWIQCDKCTLWYHQVCVGLKPSDANVDTYYCPYCKK</sequence>
<dbReference type="AlphaFoldDB" id="A0A8E0RQB8"/>
<name>A0A8E0RQB8_9TREM</name>
<dbReference type="InterPro" id="IPR001965">
    <property type="entry name" value="Znf_PHD"/>
</dbReference>
<feature type="compositionally biased region" description="Polar residues" evidence="6">
    <location>
        <begin position="270"/>
        <end position="281"/>
    </location>
</feature>
<dbReference type="Pfam" id="PF00498">
    <property type="entry name" value="FHA"/>
    <property type="match status" value="1"/>
</dbReference>
<dbReference type="CDD" id="cd15610">
    <property type="entry name" value="PHD3_KDM5A_like"/>
    <property type="match status" value="1"/>
</dbReference>
<dbReference type="InterPro" id="IPR008984">
    <property type="entry name" value="SMAD_FHA_dom_sf"/>
</dbReference>
<evidence type="ECO:0000256" key="4">
    <source>
        <dbReference type="ARBA" id="ARBA00022833"/>
    </source>
</evidence>
<dbReference type="InterPro" id="IPR019787">
    <property type="entry name" value="Znf_PHD-finger"/>
</dbReference>
<dbReference type="PROSITE" id="PS50006">
    <property type="entry name" value="FHA_DOMAIN"/>
    <property type="match status" value="1"/>
</dbReference>
<gene>
    <name evidence="8" type="ORF">FBUS_00747</name>
</gene>
<dbReference type="SUPFAM" id="SSF57903">
    <property type="entry name" value="FYVE/PHD zinc finger"/>
    <property type="match status" value="1"/>
</dbReference>
<comment type="subcellular location">
    <subcellularLocation>
        <location evidence="1">Nucleus</location>
    </subcellularLocation>
</comment>
<dbReference type="PANTHER" id="PTHR15464:SF1">
    <property type="entry name" value="TRANSCRIPTION FACTOR 19"/>
    <property type="match status" value="1"/>
</dbReference>
<evidence type="ECO:0000256" key="6">
    <source>
        <dbReference type="SAM" id="MobiDB-lite"/>
    </source>
</evidence>
<organism evidence="8 9">
    <name type="scientific">Fasciolopsis buskii</name>
    <dbReference type="NCBI Taxonomy" id="27845"/>
    <lineage>
        <taxon>Eukaryota</taxon>
        <taxon>Metazoa</taxon>
        <taxon>Spiralia</taxon>
        <taxon>Lophotrochozoa</taxon>
        <taxon>Platyhelminthes</taxon>
        <taxon>Trematoda</taxon>
        <taxon>Digenea</taxon>
        <taxon>Plagiorchiida</taxon>
        <taxon>Echinostomata</taxon>
        <taxon>Echinostomatoidea</taxon>
        <taxon>Fasciolidae</taxon>
        <taxon>Fasciolopsis</taxon>
    </lineage>
</organism>
<feature type="compositionally biased region" description="Acidic residues" evidence="6">
    <location>
        <begin position="178"/>
        <end position="188"/>
    </location>
</feature>
<comment type="caution">
    <text evidence="8">The sequence shown here is derived from an EMBL/GenBank/DDBJ whole genome shotgun (WGS) entry which is preliminary data.</text>
</comment>
<dbReference type="GO" id="GO:0005634">
    <property type="term" value="C:nucleus"/>
    <property type="evidence" value="ECO:0007669"/>
    <property type="project" value="UniProtKB-SubCell"/>
</dbReference>
<dbReference type="OrthoDB" id="436852at2759"/>
<dbReference type="Gene3D" id="3.30.40.10">
    <property type="entry name" value="Zinc/RING finger domain, C3HC4 (zinc finger)"/>
    <property type="match status" value="1"/>
</dbReference>
<feature type="compositionally biased region" description="Acidic residues" evidence="6">
    <location>
        <begin position="225"/>
        <end position="239"/>
    </location>
</feature>
<dbReference type="Gene3D" id="2.60.200.20">
    <property type="match status" value="1"/>
</dbReference>
<dbReference type="PANTHER" id="PTHR15464">
    <property type="entry name" value="TRANSCRIPTION FACTOR 19"/>
    <property type="match status" value="1"/>
</dbReference>
<keyword evidence="4" id="KW-0862">Zinc</keyword>
<evidence type="ECO:0000256" key="1">
    <source>
        <dbReference type="ARBA" id="ARBA00004123"/>
    </source>
</evidence>
<feature type="domain" description="FHA" evidence="7">
    <location>
        <begin position="44"/>
        <end position="100"/>
    </location>
</feature>
<keyword evidence="9" id="KW-1185">Reference proteome</keyword>
<dbReference type="Pfam" id="PF00628">
    <property type="entry name" value="PHD"/>
    <property type="match status" value="1"/>
</dbReference>
<dbReference type="InterPro" id="IPR011011">
    <property type="entry name" value="Znf_FYVE_PHD"/>
</dbReference>
<dbReference type="Proteomes" id="UP000728185">
    <property type="component" value="Unassembled WGS sequence"/>
</dbReference>
<proteinExistence type="predicted"/>
<feature type="region of interest" description="Disordered" evidence="6">
    <location>
        <begin position="143"/>
        <end position="306"/>
    </location>
</feature>
<keyword evidence="2" id="KW-0479">Metal-binding</keyword>
<dbReference type="InterPro" id="IPR042803">
    <property type="entry name" value="TCF19"/>
</dbReference>
<accession>A0A8E0RQB8</accession>
<dbReference type="SMART" id="SM00249">
    <property type="entry name" value="PHD"/>
    <property type="match status" value="1"/>
</dbReference>
<dbReference type="EMBL" id="LUCM01010929">
    <property type="protein sequence ID" value="KAA0184769.1"/>
    <property type="molecule type" value="Genomic_DNA"/>
</dbReference>
<evidence type="ECO:0000313" key="8">
    <source>
        <dbReference type="EMBL" id="KAA0184769.1"/>
    </source>
</evidence>
<evidence type="ECO:0000256" key="3">
    <source>
        <dbReference type="ARBA" id="ARBA00022771"/>
    </source>
</evidence>
<dbReference type="GO" id="GO:0010468">
    <property type="term" value="P:regulation of gene expression"/>
    <property type="evidence" value="ECO:0007669"/>
    <property type="project" value="InterPro"/>
</dbReference>
<evidence type="ECO:0000313" key="9">
    <source>
        <dbReference type="Proteomes" id="UP000728185"/>
    </source>
</evidence>
<dbReference type="SUPFAM" id="SSF49879">
    <property type="entry name" value="SMAD/FHA domain"/>
    <property type="match status" value="1"/>
</dbReference>
<dbReference type="GO" id="GO:0008270">
    <property type="term" value="F:zinc ion binding"/>
    <property type="evidence" value="ECO:0007669"/>
    <property type="project" value="UniProtKB-KW"/>
</dbReference>
<keyword evidence="3" id="KW-0863">Zinc-finger</keyword>
<evidence type="ECO:0000256" key="2">
    <source>
        <dbReference type="ARBA" id="ARBA00022723"/>
    </source>
</evidence>
<reference evidence="8" key="1">
    <citation type="submission" date="2019-05" db="EMBL/GenBank/DDBJ databases">
        <title>Annotation for the trematode Fasciolopsis buski.</title>
        <authorList>
            <person name="Choi Y.-J."/>
        </authorList>
    </citation>
    <scope>NUCLEOTIDE SEQUENCE</scope>
    <source>
        <strain evidence="8">HT</strain>
        <tissue evidence="8">Whole worm</tissue>
    </source>
</reference>
<keyword evidence="5" id="KW-0539">Nucleus</keyword>
<dbReference type="InterPro" id="IPR000253">
    <property type="entry name" value="FHA_dom"/>
</dbReference>
<dbReference type="SMART" id="SM00240">
    <property type="entry name" value="FHA"/>
    <property type="match status" value="1"/>
</dbReference>